<evidence type="ECO:0000313" key="5">
    <source>
        <dbReference type="Proteomes" id="UP001162480"/>
    </source>
</evidence>
<feature type="transmembrane region" description="Helical" evidence="2">
    <location>
        <begin position="383"/>
        <end position="400"/>
    </location>
</feature>
<feature type="compositionally biased region" description="Low complexity" evidence="1">
    <location>
        <begin position="194"/>
        <end position="203"/>
    </location>
</feature>
<feature type="compositionally biased region" description="Polar residues" evidence="1">
    <location>
        <begin position="223"/>
        <end position="234"/>
    </location>
</feature>
<evidence type="ECO:0000313" key="4">
    <source>
        <dbReference type="EMBL" id="CAI9732580.1"/>
    </source>
</evidence>
<name>A0AA36BDS0_OCTVU</name>
<dbReference type="Pfam" id="PF00531">
    <property type="entry name" value="Death"/>
    <property type="match status" value="1"/>
</dbReference>
<feature type="region of interest" description="Disordered" evidence="1">
    <location>
        <begin position="190"/>
        <end position="287"/>
    </location>
</feature>
<gene>
    <name evidence="4" type="ORF">OCTVUL_1B018796</name>
</gene>
<feature type="domain" description="Death" evidence="3">
    <location>
        <begin position="123"/>
        <end position="187"/>
    </location>
</feature>
<feature type="compositionally biased region" description="Basic and acidic residues" evidence="1">
    <location>
        <begin position="235"/>
        <end position="245"/>
    </location>
</feature>
<feature type="region of interest" description="Disordered" evidence="1">
    <location>
        <begin position="292"/>
        <end position="311"/>
    </location>
</feature>
<dbReference type="AlphaFoldDB" id="A0AA36BDS0"/>
<reference evidence="4" key="1">
    <citation type="submission" date="2023-08" db="EMBL/GenBank/DDBJ databases">
        <authorList>
            <person name="Alioto T."/>
            <person name="Alioto T."/>
            <person name="Gomez Garrido J."/>
        </authorList>
    </citation>
    <scope>NUCLEOTIDE SEQUENCE</scope>
</reference>
<accession>A0AA36BDS0</accession>
<keyword evidence="5" id="KW-1185">Reference proteome</keyword>
<dbReference type="Gene3D" id="1.10.533.10">
    <property type="entry name" value="Death Domain, Fas"/>
    <property type="match status" value="2"/>
</dbReference>
<sequence>MLERRVNYEEKLQSTYFKFNRFKKSWKYLRRLLKGCLSFSQEGIECTIDRRGRKLGMMELIRELPRFDNWDCNLVKALRSNAINKKAIANEFSQWICNKKGFDCHLIHFERFLCLDKLNAAGRHPNWKNLALKLGLSTEDRNRIENDHMDENFMHYVMEELADKTLKDLLLALTELGLIEMHDEIKGKVRLRQRPQQQNHQAQSNEPPTTGRYQQPGDHYETPGTTYSCDSYFQENREKEEEKKGVSNKFSSSLTHDSPPIECTSLPSESRHPDPIRDQENKLKECNNARKIENTIEGRSSPEDNTSVEATPLYPPSYNHEQQIEPDSNDYQYGENNLNIDERDSDTSTAEEMPDVASLNNDCVNERIISDNAQENQLDIRKYAIILLGITGIFLVYRYSRH</sequence>
<keyword evidence="2" id="KW-0472">Membrane</keyword>
<keyword evidence="2" id="KW-0812">Transmembrane</keyword>
<feature type="compositionally biased region" description="Basic and acidic residues" evidence="1">
    <location>
        <begin position="292"/>
        <end position="302"/>
    </location>
</feature>
<evidence type="ECO:0000259" key="3">
    <source>
        <dbReference type="Pfam" id="PF00531"/>
    </source>
</evidence>
<organism evidence="4 5">
    <name type="scientific">Octopus vulgaris</name>
    <name type="common">Common octopus</name>
    <dbReference type="NCBI Taxonomy" id="6645"/>
    <lineage>
        <taxon>Eukaryota</taxon>
        <taxon>Metazoa</taxon>
        <taxon>Spiralia</taxon>
        <taxon>Lophotrochozoa</taxon>
        <taxon>Mollusca</taxon>
        <taxon>Cephalopoda</taxon>
        <taxon>Coleoidea</taxon>
        <taxon>Octopodiformes</taxon>
        <taxon>Octopoda</taxon>
        <taxon>Incirrata</taxon>
        <taxon>Octopodidae</taxon>
        <taxon>Octopus</taxon>
    </lineage>
</organism>
<protein>
    <submittedName>
        <fullName evidence="4">XP_029645019.1uncharacterized protein LOC115219089</fullName>
    </submittedName>
</protein>
<proteinExistence type="predicted"/>
<feature type="compositionally biased region" description="Polar residues" evidence="1">
    <location>
        <begin position="204"/>
        <end position="213"/>
    </location>
</feature>
<dbReference type="InterPro" id="IPR011029">
    <property type="entry name" value="DEATH-like_dom_sf"/>
</dbReference>
<evidence type="ECO:0000256" key="2">
    <source>
        <dbReference type="SAM" id="Phobius"/>
    </source>
</evidence>
<dbReference type="Proteomes" id="UP001162480">
    <property type="component" value="Chromosome 14"/>
</dbReference>
<keyword evidence="2" id="KW-1133">Transmembrane helix</keyword>
<dbReference type="InterPro" id="IPR000488">
    <property type="entry name" value="Death_dom"/>
</dbReference>
<feature type="compositionally biased region" description="Basic and acidic residues" evidence="1">
    <location>
        <begin position="269"/>
        <end position="287"/>
    </location>
</feature>
<dbReference type="GO" id="GO:0007165">
    <property type="term" value="P:signal transduction"/>
    <property type="evidence" value="ECO:0007669"/>
    <property type="project" value="InterPro"/>
</dbReference>
<evidence type="ECO:0000256" key="1">
    <source>
        <dbReference type="SAM" id="MobiDB-lite"/>
    </source>
</evidence>
<dbReference type="EMBL" id="OX597827">
    <property type="protein sequence ID" value="CAI9732580.1"/>
    <property type="molecule type" value="Genomic_DNA"/>
</dbReference>